<dbReference type="PANTHER" id="PTHR23359">
    <property type="entry name" value="NUCLEOTIDE KINASE"/>
    <property type="match status" value="1"/>
</dbReference>
<dbReference type="RefSeq" id="WP_153757989.1">
    <property type="nucleotide sequence ID" value="NZ_CP045851.1"/>
</dbReference>
<feature type="binding site" evidence="5">
    <location>
        <begin position="89"/>
        <end position="92"/>
    </location>
    <ligand>
        <name>AMP</name>
        <dbReference type="ChEBI" id="CHEBI:456215"/>
    </ligand>
</feature>
<dbReference type="GO" id="GO:0044209">
    <property type="term" value="P:AMP salvage"/>
    <property type="evidence" value="ECO:0007669"/>
    <property type="project" value="UniProtKB-UniRule"/>
</dbReference>
<accession>A0A5Q2RE36</accession>
<feature type="binding site" evidence="5">
    <location>
        <position position="130"/>
    </location>
    <ligand>
        <name>ATP</name>
        <dbReference type="ChEBI" id="CHEBI:30616"/>
    </ligand>
</feature>
<dbReference type="InterPro" id="IPR033690">
    <property type="entry name" value="Adenylat_kinase_CS"/>
</dbReference>
<dbReference type="NCBIfam" id="NF011105">
    <property type="entry name" value="PRK14532.1"/>
    <property type="match status" value="1"/>
</dbReference>
<dbReference type="InterPro" id="IPR000850">
    <property type="entry name" value="Adenylat/UMP-CMP_kin"/>
</dbReference>
<evidence type="ECO:0000256" key="4">
    <source>
        <dbReference type="ARBA" id="ARBA00022777"/>
    </source>
</evidence>
<keyword evidence="5 7" id="KW-0067">ATP-binding</keyword>
<evidence type="ECO:0000256" key="6">
    <source>
        <dbReference type="RuleBase" id="RU003330"/>
    </source>
</evidence>
<comment type="subcellular location">
    <subcellularLocation>
        <location evidence="5 7">Cytoplasm</location>
    </subcellularLocation>
</comment>
<feature type="binding site" evidence="5">
    <location>
        <position position="132"/>
    </location>
    <ligand>
        <name>AMP</name>
        <dbReference type="ChEBI" id="CHEBI:456215"/>
    </ligand>
</feature>
<dbReference type="GO" id="GO:0004017">
    <property type="term" value="F:AMP kinase activity"/>
    <property type="evidence" value="ECO:0007669"/>
    <property type="project" value="UniProtKB-UniRule"/>
</dbReference>
<feature type="binding site" evidence="5">
    <location>
        <begin position="13"/>
        <end position="18"/>
    </location>
    <ligand>
        <name>ATP</name>
        <dbReference type="ChEBI" id="CHEBI:30616"/>
    </ligand>
</feature>
<organism evidence="8 9">
    <name type="scientific">Actinomarinicola tropica</name>
    <dbReference type="NCBI Taxonomy" id="2789776"/>
    <lineage>
        <taxon>Bacteria</taxon>
        <taxon>Bacillati</taxon>
        <taxon>Actinomycetota</taxon>
        <taxon>Acidimicrobiia</taxon>
        <taxon>Acidimicrobiales</taxon>
        <taxon>Iamiaceae</taxon>
        <taxon>Actinomarinicola</taxon>
    </lineage>
</organism>
<comment type="pathway">
    <text evidence="5">Purine metabolism; AMP biosynthesis via salvage pathway; AMP from ADP: step 1/1.</text>
</comment>
<comment type="catalytic activity">
    <reaction evidence="5 7">
        <text>AMP + ATP = 2 ADP</text>
        <dbReference type="Rhea" id="RHEA:12973"/>
        <dbReference type="ChEBI" id="CHEBI:30616"/>
        <dbReference type="ChEBI" id="CHEBI:456215"/>
        <dbReference type="ChEBI" id="CHEBI:456216"/>
        <dbReference type="EC" id="2.7.4.3"/>
    </reaction>
</comment>
<comment type="domain">
    <text evidence="5">Consists of three domains, a large central CORE domain and two small peripheral domains, NMPbind and LID, which undergo movements during catalysis. The LID domain closes over the site of phosphoryl transfer upon ATP binding. Assembling and dissambling the active center during each catalytic cycle provides an effective means to prevent ATP hydrolysis.</text>
</comment>
<feature type="binding site" evidence="5">
    <location>
        <position position="39"/>
    </location>
    <ligand>
        <name>AMP</name>
        <dbReference type="ChEBI" id="CHEBI:456215"/>
    </ligand>
</feature>
<evidence type="ECO:0000256" key="7">
    <source>
        <dbReference type="RuleBase" id="RU003331"/>
    </source>
</evidence>
<dbReference type="EMBL" id="CP045851">
    <property type="protein sequence ID" value="QGG93883.1"/>
    <property type="molecule type" value="Genomic_DNA"/>
</dbReference>
<keyword evidence="4 5" id="KW-0418">Kinase</keyword>
<dbReference type="HAMAP" id="MF_00235">
    <property type="entry name" value="Adenylate_kinase_Adk"/>
    <property type="match status" value="1"/>
</dbReference>
<dbReference type="NCBIfam" id="NF011104">
    <property type="entry name" value="PRK14531.1"/>
    <property type="match status" value="1"/>
</dbReference>
<feature type="binding site" evidence="5">
    <location>
        <position position="171"/>
    </location>
    <ligand>
        <name>ATP</name>
        <dbReference type="ChEBI" id="CHEBI:30616"/>
    </ligand>
</feature>
<dbReference type="InterPro" id="IPR027417">
    <property type="entry name" value="P-loop_NTPase"/>
</dbReference>
<keyword evidence="5" id="KW-0963">Cytoplasm</keyword>
<dbReference type="NCBIfam" id="NF011100">
    <property type="entry name" value="PRK14527.1"/>
    <property type="match status" value="1"/>
</dbReference>
<keyword evidence="2 5" id="KW-0545">Nucleotide biosynthesis</keyword>
<evidence type="ECO:0000313" key="9">
    <source>
        <dbReference type="Proteomes" id="UP000334019"/>
    </source>
</evidence>
<feature type="region of interest" description="NMP" evidence="5">
    <location>
        <begin position="33"/>
        <end position="62"/>
    </location>
</feature>
<dbReference type="Gene3D" id="3.40.50.300">
    <property type="entry name" value="P-loop containing nucleotide triphosphate hydrolases"/>
    <property type="match status" value="1"/>
</dbReference>
<dbReference type="EC" id="2.7.4.3" evidence="5 7"/>
<keyword evidence="9" id="KW-1185">Reference proteome</keyword>
<dbReference type="AlphaFoldDB" id="A0A5Q2RE36"/>
<sequence length="191" mass="20946">MTAVRLVLLGRQGAGKGTQAVRLADHYGAPHISTGDMFRAAVAEETELGVRAKEIMDRGDLVPDEITIGIVRERLAKDDARSSGFLLDGFPRTVAQAESLEDLAAPLGGLHAVVNIDVPLDEVRERMRQRGRADDTDEAIDRRLELYERETQPLISFYEDKGLMVTVDGLGTMDEVFARLVAAIDEVKGRS</sequence>
<dbReference type="NCBIfam" id="NF001381">
    <property type="entry name" value="PRK00279.1-3"/>
    <property type="match status" value="1"/>
</dbReference>
<evidence type="ECO:0000256" key="3">
    <source>
        <dbReference type="ARBA" id="ARBA00022741"/>
    </source>
</evidence>
<feature type="binding site" evidence="5">
    <location>
        <begin position="60"/>
        <end position="62"/>
    </location>
    <ligand>
        <name>AMP</name>
        <dbReference type="ChEBI" id="CHEBI:456215"/>
    </ligand>
</feature>
<dbReference type="Proteomes" id="UP000334019">
    <property type="component" value="Chromosome"/>
</dbReference>
<dbReference type="KEGG" id="atq:GH723_01465"/>
<comment type="function">
    <text evidence="5">Catalyzes the reversible transfer of the terminal phosphate group between ATP and AMP. Plays an important role in cellular energy homeostasis and in adenine nucleotide metabolism.</text>
</comment>
<dbReference type="GO" id="GO:0005737">
    <property type="term" value="C:cytoplasm"/>
    <property type="evidence" value="ECO:0007669"/>
    <property type="project" value="UniProtKB-SubCell"/>
</dbReference>
<dbReference type="GO" id="GO:0005524">
    <property type="term" value="F:ATP binding"/>
    <property type="evidence" value="ECO:0007669"/>
    <property type="project" value="UniProtKB-UniRule"/>
</dbReference>
<comment type="similarity">
    <text evidence="5 6">Belongs to the adenylate kinase family.</text>
</comment>
<keyword evidence="1 5" id="KW-0808">Transferase</keyword>
<evidence type="ECO:0000256" key="2">
    <source>
        <dbReference type="ARBA" id="ARBA00022727"/>
    </source>
</evidence>
<feature type="binding site" evidence="5">
    <location>
        <position position="143"/>
    </location>
    <ligand>
        <name>AMP</name>
        <dbReference type="ChEBI" id="CHEBI:456215"/>
    </ligand>
</feature>
<keyword evidence="3 5" id="KW-0547">Nucleotide-binding</keyword>
<dbReference type="Pfam" id="PF00406">
    <property type="entry name" value="ADK"/>
    <property type="match status" value="1"/>
</dbReference>
<feature type="binding site" evidence="5">
    <location>
        <position position="34"/>
    </location>
    <ligand>
        <name>AMP</name>
        <dbReference type="ChEBI" id="CHEBI:456215"/>
    </ligand>
</feature>
<dbReference type="PROSITE" id="PS00113">
    <property type="entry name" value="ADENYLATE_KINASE"/>
    <property type="match status" value="1"/>
</dbReference>
<dbReference type="UniPathway" id="UPA00588">
    <property type="reaction ID" value="UER00649"/>
</dbReference>
<feature type="binding site" evidence="5">
    <location>
        <position position="96"/>
    </location>
    <ligand>
        <name>AMP</name>
        <dbReference type="ChEBI" id="CHEBI:456215"/>
    </ligand>
</feature>
<evidence type="ECO:0000313" key="8">
    <source>
        <dbReference type="EMBL" id="QGG93883.1"/>
    </source>
</evidence>
<evidence type="ECO:0000256" key="5">
    <source>
        <dbReference type="HAMAP-Rule" id="MF_00235"/>
    </source>
</evidence>
<evidence type="ECO:0000256" key="1">
    <source>
        <dbReference type="ARBA" id="ARBA00022679"/>
    </source>
</evidence>
<proteinExistence type="inferred from homology"/>
<comment type="caution">
    <text evidence="5">Lacks conserved residue(s) required for the propagation of feature annotation.</text>
</comment>
<name>A0A5Q2RE36_9ACTN</name>
<dbReference type="CDD" id="cd01428">
    <property type="entry name" value="ADK"/>
    <property type="match status" value="1"/>
</dbReference>
<reference evidence="8 9" key="1">
    <citation type="submission" date="2019-11" db="EMBL/GenBank/DDBJ databases">
        <authorList>
            <person name="He Y."/>
        </authorList>
    </citation>
    <scope>NUCLEOTIDE SEQUENCE [LARGE SCALE GENOMIC DNA]</scope>
    <source>
        <strain evidence="8 9">SCSIO 58843</strain>
    </source>
</reference>
<dbReference type="SUPFAM" id="SSF52540">
    <property type="entry name" value="P-loop containing nucleoside triphosphate hydrolases"/>
    <property type="match status" value="1"/>
</dbReference>
<comment type="subunit">
    <text evidence="5 7">Monomer.</text>
</comment>
<dbReference type="PRINTS" id="PR00094">
    <property type="entry name" value="ADENYLTKNASE"/>
</dbReference>
<gene>
    <name evidence="5" type="primary">adk</name>
    <name evidence="8" type="ORF">GH723_01465</name>
</gene>
<protein>
    <recommendedName>
        <fullName evidence="5 7">Adenylate kinase</fullName>
        <shortName evidence="5">AK</shortName>
        <ecNumber evidence="5 7">2.7.4.3</ecNumber>
    </recommendedName>
    <alternativeName>
        <fullName evidence="5">ATP-AMP transphosphorylase</fullName>
    </alternativeName>
    <alternativeName>
        <fullName evidence="5">ATP:AMP phosphotransferase</fullName>
    </alternativeName>
    <alternativeName>
        <fullName evidence="5">Adenylate monophosphate kinase</fullName>
    </alternativeName>
</protein>